<protein>
    <submittedName>
        <fullName evidence="4">Putative urease isoform X4</fullName>
    </submittedName>
</protein>
<accession>A0A2G8JJJ3</accession>
<evidence type="ECO:0000259" key="3">
    <source>
        <dbReference type="PROSITE" id="PS51368"/>
    </source>
</evidence>
<gene>
    <name evidence="4" type="ORF">BSL78_27253</name>
</gene>
<dbReference type="InterPro" id="IPR032466">
    <property type="entry name" value="Metal_Hydrolase"/>
</dbReference>
<dbReference type="GO" id="GO:0009039">
    <property type="term" value="F:urease activity"/>
    <property type="evidence" value="ECO:0007669"/>
    <property type="project" value="InterPro"/>
</dbReference>
<sequence length="111" mass="12249">MPNASIPTPEPIKTRKMFGAYGKAVGENSVIFVSKAAGEGIKAKYGINKRAVPVKNCRSLSKRDMVLNDFLPEITVNAENYEVPIEKDGKRELLTCQLTDSLLPNDTFFSN</sequence>
<keyword evidence="5" id="KW-1185">Reference proteome</keyword>
<dbReference type="GO" id="GO:0016151">
    <property type="term" value="F:nickel cation binding"/>
    <property type="evidence" value="ECO:0007669"/>
    <property type="project" value="InterPro"/>
</dbReference>
<proteinExistence type="predicted"/>
<feature type="domain" description="Urease" evidence="3">
    <location>
        <begin position="1"/>
        <end position="111"/>
    </location>
</feature>
<evidence type="ECO:0000313" key="4">
    <source>
        <dbReference type="EMBL" id="PIK35924.1"/>
    </source>
</evidence>
<dbReference type="Gene3D" id="3.20.20.140">
    <property type="entry name" value="Metal-dependent hydrolases"/>
    <property type="match status" value="1"/>
</dbReference>
<keyword evidence="1" id="KW-0378">Hydrolase</keyword>
<comment type="caution">
    <text evidence="4">The sequence shown here is derived from an EMBL/GenBank/DDBJ whole genome shotgun (WGS) entry which is preliminary data.</text>
</comment>
<dbReference type="PROSITE" id="PS51368">
    <property type="entry name" value="UREASE_3"/>
    <property type="match status" value="1"/>
</dbReference>
<dbReference type="Proteomes" id="UP000230750">
    <property type="component" value="Unassembled WGS sequence"/>
</dbReference>
<dbReference type="PANTHER" id="PTHR33569:SF1">
    <property type="entry name" value="UREASE"/>
    <property type="match status" value="1"/>
</dbReference>
<dbReference type="EMBL" id="MRZV01001786">
    <property type="protein sequence ID" value="PIK35924.1"/>
    <property type="molecule type" value="Genomic_DNA"/>
</dbReference>
<organism evidence="4 5">
    <name type="scientific">Stichopus japonicus</name>
    <name type="common">Sea cucumber</name>
    <dbReference type="NCBI Taxonomy" id="307972"/>
    <lineage>
        <taxon>Eukaryota</taxon>
        <taxon>Metazoa</taxon>
        <taxon>Echinodermata</taxon>
        <taxon>Eleutherozoa</taxon>
        <taxon>Echinozoa</taxon>
        <taxon>Holothuroidea</taxon>
        <taxon>Aspidochirotacea</taxon>
        <taxon>Aspidochirotida</taxon>
        <taxon>Stichopodidae</taxon>
        <taxon>Apostichopus</taxon>
    </lineage>
</organism>
<name>A0A2G8JJJ3_STIJA</name>
<evidence type="ECO:0000256" key="1">
    <source>
        <dbReference type="ARBA" id="ARBA00022801"/>
    </source>
</evidence>
<evidence type="ECO:0000256" key="2">
    <source>
        <dbReference type="PROSITE-ProRule" id="PRU00700"/>
    </source>
</evidence>
<dbReference type="SUPFAM" id="SSF51556">
    <property type="entry name" value="Metallo-dependent hydrolases"/>
    <property type="match status" value="1"/>
</dbReference>
<dbReference type="STRING" id="307972.A0A2G8JJJ3"/>
<dbReference type="PANTHER" id="PTHR33569">
    <property type="entry name" value="UREASE"/>
    <property type="match status" value="1"/>
</dbReference>
<evidence type="ECO:0000313" key="5">
    <source>
        <dbReference type="Proteomes" id="UP000230750"/>
    </source>
</evidence>
<dbReference type="InterPro" id="IPR017951">
    <property type="entry name" value="Urease_asu_c"/>
</dbReference>
<comment type="caution">
    <text evidence="2">Lacks conserved residue(s) required for the propagation of feature annotation.</text>
</comment>
<dbReference type="InterPro" id="IPR050069">
    <property type="entry name" value="Urease_subunit"/>
</dbReference>
<dbReference type="AlphaFoldDB" id="A0A2G8JJJ3"/>
<reference evidence="4 5" key="1">
    <citation type="journal article" date="2017" name="PLoS Biol.">
        <title>The sea cucumber genome provides insights into morphological evolution and visceral regeneration.</title>
        <authorList>
            <person name="Zhang X."/>
            <person name="Sun L."/>
            <person name="Yuan J."/>
            <person name="Sun Y."/>
            <person name="Gao Y."/>
            <person name="Zhang L."/>
            <person name="Li S."/>
            <person name="Dai H."/>
            <person name="Hamel J.F."/>
            <person name="Liu C."/>
            <person name="Yu Y."/>
            <person name="Liu S."/>
            <person name="Lin W."/>
            <person name="Guo K."/>
            <person name="Jin S."/>
            <person name="Xu P."/>
            <person name="Storey K.B."/>
            <person name="Huan P."/>
            <person name="Zhang T."/>
            <person name="Zhou Y."/>
            <person name="Zhang J."/>
            <person name="Lin C."/>
            <person name="Li X."/>
            <person name="Xing L."/>
            <person name="Huo D."/>
            <person name="Sun M."/>
            <person name="Wang L."/>
            <person name="Mercier A."/>
            <person name="Li F."/>
            <person name="Yang H."/>
            <person name="Xiang J."/>
        </authorList>
    </citation>
    <scope>NUCLEOTIDE SEQUENCE [LARGE SCALE GENOMIC DNA]</scope>
    <source>
        <strain evidence="4">Shaxun</strain>
        <tissue evidence="4">Muscle</tissue>
    </source>
</reference>
<dbReference type="OrthoDB" id="1708534at2759"/>